<dbReference type="InterPro" id="IPR005135">
    <property type="entry name" value="Endo/exonuclease/phosphatase"/>
</dbReference>
<dbReference type="EMBL" id="JASPKY010001478">
    <property type="protein sequence ID" value="KAK9674831.1"/>
    <property type="molecule type" value="Genomic_DNA"/>
</dbReference>
<keyword evidence="2" id="KW-0378">Hydrolase</keyword>
<dbReference type="AlphaFoldDB" id="A0AAW1HFB3"/>
<gene>
    <name evidence="2" type="ORF">QE152_g40823</name>
</gene>
<organism evidence="2 3">
    <name type="scientific">Popillia japonica</name>
    <name type="common">Japanese beetle</name>
    <dbReference type="NCBI Taxonomy" id="7064"/>
    <lineage>
        <taxon>Eukaryota</taxon>
        <taxon>Metazoa</taxon>
        <taxon>Ecdysozoa</taxon>
        <taxon>Arthropoda</taxon>
        <taxon>Hexapoda</taxon>
        <taxon>Insecta</taxon>
        <taxon>Pterygota</taxon>
        <taxon>Neoptera</taxon>
        <taxon>Endopterygota</taxon>
        <taxon>Coleoptera</taxon>
        <taxon>Polyphaga</taxon>
        <taxon>Scarabaeiformia</taxon>
        <taxon>Scarabaeidae</taxon>
        <taxon>Rutelinae</taxon>
        <taxon>Popillia</taxon>
    </lineage>
</organism>
<proteinExistence type="predicted"/>
<keyword evidence="2" id="KW-0540">Nuclease</keyword>
<comment type="caution">
    <text evidence="2">The sequence shown here is derived from an EMBL/GenBank/DDBJ whole genome shotgun (WGS) entry which is preliminary data.</text>
</comment>
<dbReference type="GO" id="GO:0004519">
    <property type="term" value="F:endonuclease activity"/>
    <property type="evidence" value="ECO:0007669"/>
    <property type="project" value="UniProtKB-KW"/>
</dbReference>
<keyword evidence="3" id="KW-1185">Reference proteome</keyword>
<evidence type="ECO:0000259" key="1">
    <source>
        <dbReference type="Pfam" id="PF14529"/>
    </source>
</evidence>
<name>A0AAW1HFB3_POPJA</name>
<dbReference type="PANTHER" id="PTHR33395:SF21">
    <property type="entry name" value="PERICARDIN"/>
    <property type="match status" value="1"/>
</dbReference>
<sequence>MESQPPNTSPKEDELLLSALHDASRNLDNLVIFGDFNYPSLNWTNPAPSANDSAASLFMNMFLSTNLVQHINQPTRFRINNKPSTLDLLFTSDAHLISSVNFEPSIGLSDHLVILATSQMLSNLNKEKLTRQKNFNIANYTDIDRYIRNITVTHRNINESWNSLLEEINTCILQYVPERTIKTSKSKPWISRALIKKINEKRKSWHRYKASNSEVDYHHYRTLCNTVTKDIRDAKAKYEHDLVTSNSSKKFFRYIPSTLQSRVSTPVLKNNSRTLICDPKDVANMFASEFKKKIPNP</sequence>
<feature type="domain" description="Endonuclease/exonuclease/phosphatase" evidence="1">
    <location>
        <begin position="13"/>
        <end position="114"/>
    </location>
</feature>
<dbReference type="Proteomes" id="UP001458880">
    <property type="component" value="Unassembled WGS sequence"/>
</dbReference>
<dbReference type="Pfam" id="PF14529">
    <property type="entry name" value="Exo_endo_phos_2"/>
    <property type="match status" value="1"/>
</dbReference>
<dbReference type="GO" id="GO:0007508">
    <property type="term" value="P:larval heart development"/>
    <property type="evidence" value="ECO:0007669"/>
    <property type="project" value="TreeGrafter"/>
</dbReference>
<dbReference type="SUPFAM" id="SSF56219">
    <property type="entry name" value="DNase I-like"/>
    <property type="match status" value="1"/>
</dbReference>
<protein>
    <submittedName>
        <fullName evidence="2">Endonuclease-reverse transcriptase</fullName>
    </submittedName>
</protein>
<accession>A0AAW1HFB3</accession>
<keyword evidence="2" id="KW-0255">Endonuclease</keyword>
<dbReference type="PANTHER" id="PTHR33395">
    <property type="entry name" value="TRANSCRIPTASE, PUTATIVE-RELATED-RELATED"/>
    <property type="match status" value="1"/>
</dbReference>
<dbReference type="Gene3D" id="3.60.10.10">
    <property type="entry name" value="Endonuclease/exonuclease/phosphatase"/>
    <property type="match status" value="1"/>
</dbReference>
<evidence type="ECO:0000313" key="2">
    <source>
        <dbReference type="EMBL" id="KAK9674831.1"/>
    </source>
</evidence>
<evidence type="ECO:0000313" key="3">
    <source>
        <dbReference type="Proteomes" id="UP001458880"/>
    </source>
</evidence>
<dbReference type="GO" id="GO:0031012">
    <property type="term" value="C:extracellular matrix"/>
    <property type="evidence" value="ECO:0007669"/>
    <property type="project" value="TreeGrafter"/>
</dbReference>
<reference evidence="2 3" key="1">
    <citation type="journal article" date="2024" name="BMC Genomics">
        <title>De novo assembly and annotation of Popillia japonica's genome with initial clues to its potential as an invasive pest.</title>
        <authorList>
            <person name="Cucini C."/>
            <person name="Boschi S."/>
            <person name="Funari R."/>
            <person name="Cardaioli E."/>
            <person name="Iannotti N."/>
            <person name="Marturano G."/>
            <person name="Paoli F."/>
            <person name="Bruttini M."/>
            <person name="Carapelli A."/>
            <person name="Frati F."/>
            <person name="Nardi F."/>
        </authorList>
    </citation>
    <scope>NUCLEOTIDE SEQUENCE [LARGE SCALE GENOMIC DNA]</scope>
    <source>
        <strain evidence="2">DMR45628</strain>
    </source>
</reference>
<dbReference type="InterPro" id="IPR036691">
    <property type="entry name" value="Endo/exonu/phosph_ase_sf"/>
</dbReference>
<dbReference type="GO" id="GO:0061343">
    <property type="term" value="P:cell adhesion involved in heart morphogenesis"/>
    <property type="evidence" value="ECO:0007669"/>
    <property type="project" value="TreeGrafter"/>
</dbReference>